<reference evidence="3" key="1">
    <citation type="journal article" date="2011" name="Science">
        <title>The plant cell wall-decomposing machinery underlies the functional diversity of forest fungi.</title>
        <authorList>
            <person name="Eastwood D.C."/>
            <person name="Floudas D."/>
            <person name="Binder M."/>
            <person name="Majcherczyk A."/>
            <person name="Schneider P."/>
            <person name="Aerts A."/>
            <person name="Asiegbu F.O."/>
            <person name="Baker S.E."/>
            <person name="Barry K."/>
            <person name="Bendiksby M."/>
            <person name="Blumentritt M."/>
            <person name="Coutinho P.M."/>
            <person name="Cullen D."/>
            <person name="de Vries R.P."/>
            <person name="Gathman A."/>
            <person name="Goodell B."/>
            <person name="Henrissat B."/>
            <person name="Ihrmark K."/>
            <person name="Kauserud H."/>
            <person name="Kohler A."/>
            <person name="LaButti K."/>
            <person name="Lapidus A."/>
            <person name="Lavin J.L."/>
            <person name="Lee Y.-H."/>
            <person name="Lindquist E."/>
            <person name="Lilly W."/>
            <person name="Lucas S."/>
            <person name="Morin E."/>
            <person name="Murat C."/>
            <person name="Oguiza J.A."/>
            <person name="Park J."/>
            <person name="Pisabarro A.G."/>
            <person name="Riley R."/>
            <person name="Rosling A."/>
            <person name="Salamov A."/>
            <person name="Schmidt O."/>
            <person name="Schmutz J."/>
            <person name="Skrede I."/>
            <person name="Stenlid J."/>
            <person name="Wiebenga A."/>
            <person name="Xie X."/>
            <person name="Kuees U."/>
            <person name="Hibbett D.S."/>
            <person name="Hoffmeister D."/>
            <person name="Hoegberg N."/>
            <person name="Martin F."/>
            <person name="Grigoriev I.V."/>
            <person name="Watkinson S.C."/>
        </authorList>
    </citation>
    <scope>NUCLEOTIDE SEQUENCE [LARGE SCALE GENOMIC DNA]</scope>
    <source>
        <strain evidence="3">strain S7.3</strain>
    </source>
</reference>
<organism evidence="3">
    <name type="scientific">Serpula lacrymans var. lacrymans (strain S7.3)</name>
    <name type="common">Dry rot fungus</name>
    <dbReference type="NCBI Taxonomy" id="936435"/>
    <lineage>
        <taxon>Eukaryota</taxon>
        <taxon>Fungi</taxon>
        <taxon>Dikarya</taxon>
        <taxon>Basidiomycota</taxon>
        <taxon>Agaricomycotina</taxon>
        <taxon>Agaricomycetes</taxon>
        <taxon>Agaricomycetidae</taxon>
        <taxon>Boletales</taxon>
        <taxon>Coniophorineae</taxon>
        <taxon>Serpulaceae</taxon>
        <taxon>Serpula</taxon>
    </lineage>
</organism>
<dbReference type="InParanoid" id="F8QA34"/>
<sequence>MSPEPKMYISVRGAQTLSQFSGYSANVADMYLQTTGEHFWSLWKQAGGEKAPTPPDDDHLLPTDTSEVQGINPPNSQLTSSPSESQTQLLDQAVFALTQDKLKDWIKYHNLPFAGSKKLKEDLIDLIATSGGDSTRTRRALMK</sequence>
<dbReference type="Proteomes" id="UP000008063">
    <property type="component" value="Unassembled WGS sequence"/>
</dbReference>
<dbReference type="EMBL" id="GL945487">
    <property type="protein sequence ID" value="EGN94624.1"/>
    <property type="molecule type" value="Genomic_DNA"/>
</dbReference>
<dbReference type="HOGENOM" id="CLU_1897484_0_0_1"/>
<name>F8QA34_SERL3</name>
<feature type="compositionally biased region" description="Polar residues" evidence="1">
    <location>
        <begin position="66"/>
        <end position="85"/>
    </location>
</feature>
<gene>
    <name evidence="2" type="ORF">SERLA73DRAFT_155418</name>
</gene>
<accession>F8QA34</accession>
<evidence type="ECO:0000313" key="3">
    <source>
        <dbReference type="Proteomes" id="UP000008063"/>
    </source>
</evidence>
<protein>
    <submittedName>
        <fullName evidence="2">Uncharacterized protein</fullName>
    </submittedName>
</protein>
<evidence type="ECO:0000313" key="2">
    <source>
        <dbReference type="EMBL" id="EGN94624.1"/>
    </source>
</evidence>
<proteinExistence type="predicted"/>
<evidence type="ECO:0000256" key="1">
    <source>
        <dbReference type="SAM" id="MobiDB-lite"/>
    </source>
</evidence>
<dbReference type="AlphaFoldDB" id="F8QA34"/>
<keyword evidence="3" id="KW-1185">Reference proteome</keyword>
<feature type="region of interest" description="Disordered" evidence="1">
    <location>
        <begin position="46"/>
        <end position="85"/>
    </location>
</feature>